<dbReference type="PANTHER" id="PTHR30461:SF23">
    <property type="entry name" value="DNA RECOMBINASE-RELATED"/>
    <property type="match status" value="1"/>
</dbReference>
<sequence>MQYCLYLRKSRADLEAEARGEGETLKRHEQILLELAKKLNLNITKIYREIVSGETIAARPVMQQLLVDVEQGTWDGVLVMEIERLARGDTIDQGIVAQTFKYSNTKIITPMKIYDPNNEFDEEYFEFGLFMSRREYKTINRRLQNGRISSVKEGKYVGSIPPYGYVRKKLQNDKGYTLEPLPAQADIVRLIFELYTKGELQPDGNYKRLGTSLIARKLNDLHIPPAKADIWVTSSIQSILRNPVYAGKIRWDWRRTVKKMTDGQIEKTRPKNGPNEYLLFNGIHEALVDEQTWNLAQKFLSNNPAKPAPKGMPIKNPLASIVVCGFCGRKMVRRPYNNSEQADTLMCYSTACPNVSAPLHLVEERVLQSLEEWLKNYKIKWSTDKNKTAETTQLEIKKSAVNKLNEQIKTLEKQMNSLYDLLEQGVYSTDVFLERSKVINDRLEKAQKDRDALLDDLKLGQKMGEESIAIPKIEKILELYKSTDDPALKNKLLKEVLEKAVYTKTVNGRWHNSPGDFELVLYPKLPR</sequence>
<feature type="coiled-coil region" evidence="1">
    <location>
        <begin position="394"/>
        <end position="456"/>
    </location>
</feature>
<dbReference type="SMART" id="SM00857">
    <property type="entry name" value="Resolvase"/>
    <property type="match status" value="1"/>
</dbReference>
<dbReference type="InterPro" id="IPR011109">
    <property type="entry name" value="DNA_bind_recombinase_dom"/>
</dbReference>
<evidence type="ECO:0000313" key="5">
    <source>
        <dbReference type="Proteomes" id="UP000008457"/>
    </source>
</evidence>
<dbReference type="KEGG" id="mas:Mahau_2563"/>
<evidence type="ECO:0000313" key="4">
    <source>
        <dbReference type="EMBL" id="AEE97709.1"/>
    </source>
</evidence>
<dbReference type="Gene3D" id="3.40.50.1390">
    <property type="entry name" value="Resolvase, N-terminal catalytic domain"/>
    <property type="match status" value="1"/>
</dbReference>
<dbReference type="eggNOG" id="COG1961">
    <property type="taxonomic scope" value="Bacteria"/>
</dbReference>
<dbReference type="Pfam" id="PF00239">
    <property type="entry name" value="Resolvase"/>
    <property type="match status" value="1"/>
</dbReference>
<dbReference type="Proteomes" id="UP000008457">
    <property type="component" value="Chromosome"/>
</dbReference>
<accession>F3ZY13</accession>
<keyword evidence="1" id="KW-0175">Coiled coil</keyword>
<dbReference type="InterPro" id="IPR050639">
    <property type="entry name" value="SSR_resolvase"/>
</dbReference>
<gene>
    <name evidence="4" type="ordered locus">Mahau_2563</name>
</gene>
<feature type="domain" description="Resolvase/invertase-type recombinase catalytic" evidence="2">
    <location>
        <begin position="2"/>
        <end position="154"/>
    </location>
</feature>
<dbReference type="HOGENOM" id="CLU_010686_18_16_9"/>
<evidence type="ECO:0000256" key="1">
    <source>
        <dbReference type="SAM" id="Coils"/>
    </source>
</evidence>
<dbReference type="PROSITE" id="PS51736">
    <property type="entry name" value="RECOMBINASES_3"/>
    <property type="match status" value="1"/>
</dbReference>
<reference evidence="5" key="1">
    <citation type="submission" date="2010-11" db="EMBL/GenBank/DDBJ databases">
        <title>The complete genome of Mahella australiensis DSM 15567.</title>
        <authorList>
            <consortium name="US DOE Joint Genome Institute (JGI-PGF)"/>
            <person name="Lucas S."/>
            <person name="Copeland A."/>
            <person name="Lapidus A."/>
            <person name="Bruce D."/>
            <person name="Goodwin L."/>
            <person name="Pitluck S."/>
            <person name="Kyrpides N."/>
            <person name="Mavromatis K."/>
            <person name="Pagani I."/>
            <person name="Ivanova N."/>
            <person name="Teshima H."/>
            <person name="Brettin T."/>
            <person name="Detter J.C."/>
            <person name="Han C."/>
            <person name="Tapia R."/>
            <person name="Land M."/>
            <person name="Hauser L."/>
            <person name="Markowitz V."/>
            <person name="Cheng J.-F."/>
            <person name="Hugenholtz P."/>
            <person name="Woyke T."/>
            <person name="Wu D."/>
            <person name="Spring S."/>
            <person name="Pukall R."/>
            <person name="Steenblock K."/>
            <person name="Schneider S."/>
            <person name="Klenk H.-P."/>
            <person name="Eisen J.A."/>
        </authorList>
    </citation>
    <scope>NUCLEOTIDE SEQUENCE [LARGE SCALE GENOMIC DNA]</scope>
    <source>
        <strain evidence="5">DSM 15567 / CIP 107919 / 50-1 BON</strain>
    </source>
</reference>
<dbReference type="InterPro" id="IPR006119">
    <property type="entry name" value="Resolv_N"/>
</dbReference>
<dbReference type="AlphaFoldDB" id="F3ZY13"/>
<organism evidence="4 5">
    <name type="scientific">Mahella australiensis (strain DSM 15567 / CIP 107919 / 50-1 BON)</name>
    <dbReference type="NCBI Taxonomy" id="697281"/>
    <lineage>
        <taxon>Bacteria</taxon>
        <taxon>Bacillati</taxon>
        <taxon>Bacillota</taxon>
        <taxon>Clostridia</taxon>
        <taxon>Thermoanaerobacterales</taxon>
        <taxon>Thermoanaerobacterales Family IV. Incertae Sedis</taxon>
        <taxon>Mahella</taxon>
    </lineage>
</organism>
<proteinExistence type="predicted"/>
<dbReference type="Gene3D" id="3.90.1750.20">
    <property type="entry name" value="Putative Large Serine Recombinase, Chain B, Domain 2"/>
    <property type="match status" value="1"/>
</dbReference>
<evidence type="ECO:0000259" key="2">
    <source>
        <dbReference type="PROSITE" id="PS51736"/>
    </source>
</evidence>
<dbReference type="CDD" id="cd00338">
    <property type="entry name" value="Ser_Recombinase"/>
    <property type="match status" value="1"/>
</dbReference>
<dbReference type="PANTHER" id="PTHR30461">
    <property type="entry name" value="DNA-INVERTASE FROM LAMBDOID PROPHAGE"/>
    <property type="match status" value="1"/>
</dbReference>
<feature type="domain" description="Recombinase" evidence="3">
    <location>
        <begin position="162"/>
        <end position="306"/>
    </location>
</feature>
<name>F3ZY13_MAHA5</name>
<dbReference type="Pfam" id="PF07508">
    <property type="entry name" value="Recombinase"/>
    <property type="match status" value="1"/>
</dbReference>
<dbReference type="RefSeq" id="WP_013782132.1">
    <property type="nucleotide sequence ID" value="NC_015520.1"/>
</dbReference>
<dbReference type="InterPro" id="IPR038109">
    <property type="entry name" value="DNA_bind_recomb_sf"/>
</dbReference>
<dbReference type="PROSITE" id="PS51737">
    <property type="entry name" value="RECOMBINASE_DNA_BIND"/>
    <property type="match status" value="1"/>
</dbReference>
<reference evidence="4 5" key="2">
    <citation type="journal article" date="2011" name="Stand. Genomic Sci.">
        <title>Complete genome sequence of Mahella australiensis type strain (50-1 BON).</title>
        <authorList>
            <person name="Sikorski J."/>
            <person name="Teshima H."/>
            <person name="Nolan M."/>
            <person name="Lucas S."/>
            <person name="Hammon N."/>
            <person name="Deshpande S."/>
            <person name="Cheng J.F."/>
            <person name="Pitluck S."/>
            <person name="Liolios K."/>
            <person name="Pagani I."/>
            <person name="Ivanova N."/>
            <person name="Huntemann M."/>
            <person name="Mavromatis K."/>
            <person name="Ovchinikova G."/>
            <person name="Pati A."/>
            <person name="Tapia R."/>
            <person name="Han C."/>
            <person name="Goodwin L."/>
            <person name="Chen A."/>
            <person name="Palaniappan K."/>
            <person name="Land M."/>
            <person name="Hauser L."/>
            <person name="Ngatchou-Djao O.D."/>
            <person name="Rohde M."/>
            <person name="Pukall R."/>
            <person name="Spring S."/>
            <person name="Abt B."/>
            <person name="Goker M."/>
            <person name="Detter J.C."/>
            <person name="Woyke T."/>
            <person name="Bristow J."/>
            <person name="Markowitz V."/>
            <person name="Hugenholtz P."/>
            <person name="Eisen J.A."/>
            <person name="Kyrpides N.C."/>
            <person name="Klenk H.P."/>
            <person name="Lapidus A."/>
        </authorList>
    </citation>
    <scope>NUCLEOTIDE SEQUENCE [LARGE SCALE GENOMIC DNA]</scope>
    <source>
        <strain evidence="5">DSM 15567 / CIP 107919 / 50-1 BON</strain>
    </source>
</reference>
<dbReference type="InterPro" id="IPR036162">
    <property type="entry name" value="Resolvase-like_N_sf"/>
</dbReference>
<evidence type="ECO:0000259" key="3">
    <source>
        <dbReference type="PROSITE" id="PS51737"/>
    </source>
</evidence>
<protein>
    <submittedName>
        <fullName evidence="4">Recombinase</fullName>
    </submittedName>
</protein>
<dbReference type="GO" id="GO:0003677">
    <property type="term" value="F:DNA binding"/>
    <property type="evidence" value="ECO:0007669"/>
    <property type="project" value="InterPro"/>
</dbReference>
<dbReference type="SUPFAM" id="SSF53041">
    <property type="entry name" value="Resolvase-like"/>
    <property type="match status" value="1"/>
</dbReference>
<dbReference type="EMBL" id="CP002360">
    <property type="protein sequence ID" value="AEE97709.1"/>
    <property type="molecule type" value="Genomic_DNA"/>
</dbReference>
<dbReference type="OrthoDB" id="1094757at2"/>
<dbReference type="GO" id="GO:0000150">
    <property type="term" value="F:DNA strand exchange activity"/>
    <property type="evidence" value="ECO:0007669"/>
    <property type="project" value="InterPro"/>
</dbReference>
<keyword evidence="5" id="KW-1185">Reference proteome</keyword>
<dbReference type="STRING" id="697281.Mahau_2563"/>